<evidence type="ECO:0000256" key="1">
    <source>
        <dbReference type="SAM" id="MobiDB-lite"/>
    </source>
</evidence>
<dbReference type="Gene3D" id="3.20.20.450">
    <property type="entry name" value="EAL domain"/>
    <property type="match status" value="1"/>
</dbReference>
<sequence>MQRLGTLFIAFCMVMISGSLGALLYLVAGVPAAISGLAALTLLLGLAWWQFSALQTADRAHLGRQIGDLSTTVTDIARALADISRRVSDVDHRLQAIERRGTSIEGAAGEAARKAVQPLSAELVVLTGLVKDLAEATAAHEQHLAVFDQNLQALAARPQVIMSPAASGAAAATATLEAAAAAPPAPVVRHGMLAGLSEADGLALVQRAVKAGRVEIYLQPIVTLPQRKVRYYAAMPRLRAEDGSLLTPDDYGDLARAGRLEPEIDLQVLLRCVQVVRRLASRNREIGLFLDLAADTLGDTEAMARYAEFLEANRTLAPALVFQVAQEQFRLLGPVETEALAGVVDRGFKLALHHIQDLRFDARDLAERGVRFVKVPAVGLLDRSRAVGAEIHPADLGDLFGRHGIALIGDAIETEGQVVDLLDYDVKFGQGNLFAPPKPVRADVLGAERRPMRDPAEAAPAPRVEIAAADIRRDEIKRDEPKRDEPAPRRTGGLADLAKTTIRRA</sequence>
<dbReference type="AlphaFoldDB" id="A0A348FVV0"/>
<keyword evidence="2" id="KW-1133">Transmembrane helix</keyword>
<reference evidence="4 5" key="1">
    <citation type="submission" date="2018-08" db="EMBL/GenBank/DDBJ databases">
        <title>Complete genome sequencing of Blastochloris tepida GI.</title>
        <authorList>
            <person name="Tsukatani Y."/>
            <person name="Mori H."/>
        </authorList>
    </citation>
    <scope>NUCLEOTIDE SEQUENCE [LARGE SCALE GENOMIC DNA]</scope>
    <source>
        <strain evidence="4 5">GI</strain>
    </source>
</reference>
<feature type="transmembrane region" description="Helical" evidence="2">
    <location>
        <begin position="7"/>
        <end position="26"/>
    </location>
</feature>
<organism evidence="4 5">
    <name type="scientific">Blastochloris tepida</name>
    <dbReference type="NCBI Taxonomy" id="2233851"/>
    <lineage>
        <taxon>Bacteria</taxon>
        <taxon>Pseudomonadati</taxon>
        <taxon>Pseudomonadota</taxon>
        <taxon>Alphaproteobacteria</taxon>
        <taxon>Hyphomicrobiales</taxon>
        <taxon>Blastochloridaceae</taxon>
        <taxon>Blastochloris</taxon>
    </lineage>
</organism>
<dbReference type="InterPro" id="IPR001633">
    <property type="entry name" value="EAL_dom"/>
</dbReference>
<dbReference type="KEGG" id="blag:BLTE_01180"/>
<feature type="compositionally biased region" description="Low complexity" evidence="1">
    <location>
        <begin position="457"/>
        <end position="469"/>
    </location>
</feature>
<keyword evidence="2" id="KW-0472">Membrane</keyword>
<dbReference type="GO" id="GO:0071111">
    <property type="term" value="F:cyclic-guanylate-specific phosphodiesterase activity"/>
    <property type="evidence" value="ECO:0007669"/>
    <property type="project" value="InterPro"/>
</dbReference>
<protein>
    <submittedName>
        <fullName evidence="4">Diguanylate phosphodiesterase</fullName>
    </submittedName>
</protein>
<feature type="region of interest" description="Disordered" evidence="1">
    <location>
        <begin position="451"/>
        <end position="505"/>
    </location>
</feature>
<dbReference type="Pfam" id="PF00563">
    <property type="entry name" value="EAL"/>
    <property type="match status" value="1"/>
</dbReference>
<dbReference type="SMART" id="SM00052">
    <property type="entry name" value="EAL"/>
    <property type="match status" value="1"/>
</dbReference>
<feature type="domain" description="EAL" evidence="3">
    <location>
        <begin position="198"/>
        <end position="451"/>
    </location>
</feature>
<evidence type="ECO:0000256" key="2">
    <source>
        <dbReference type="SAM" id="Phobius"/>
    </source>
</evidence>
<keyword evidence="5" id="KW-1185">Reference proteome</keyword>
<dbReference type="InterPro" id="IPR050706">
    <property type="entry name" value="Cyclic-di-GMP_PDE-like"/>
</dbReference>
<dbReference type="PANTHER" id="PTHR33121">
    <property type="entry name" value="CYCLIC DI-GMP PHOSPHODIESTERASE PDEF"/>
    <property type="match status" value="1"/>
</dbReference>
<dbReference type="Proteomes" id="UP000266934">
    <property type="component" value="Chromosome"/>
</dbReference>
<keyword evidence="2" id="KW-0812">Transmembrane</keyword>
<gene>
    <name evidence="4" type="ORF">BLTE_01180</name>
</gene>
<evidence type="ECO:0000313" key="5">
    <source>
        <dbReference type="Proteomes" id="UP000266934"/>
    </source>
</evidence>
<proteinExistence type="predicted"/>
<evidence type="ECO:0000313" key="4">
    <source>
        <dbReference type="EMBL" id="BBF91433.1"/>
    </source>
</evidence>
<feature type="compositionally biased region" description="Basic and acidic residues" evidence="1">
    <location>
        <begin position="470"/>
        <end position="488"/>
    </location>
</feature>
<feature type="transmembrane region" description="Helical" evidence="2">
    <location>
        <begin position="32"/>
        <end position="51"/>
    </location>
</feature>
<accession>A0A348FVV0</accession>
<dbReference type="EMBL" id="AP018907">
    <property type="protein sequence ID" value="BBF91433.1"/>
    <property type="molecule type" value="Genomic_DNA"/>
</dbReference>
<evidence type="ECO:0000259" key="3">
    <source>
        <dbReference type="PROSITE" id="PS50883"/>
    </source>
</evidence>
<dbReference type="InterPro" id="IPR035919">
    <property type="entry name" value="EAL_sf"/>
</dbReference>
<dbReference type="SUPFAM" id="SSF141868">
    <property type="entry name" value="EAL domain-like"/>
    <property type="match status" value="1"/>
</dbReference>
<dbReference type="PANTHER" id="PTHR33121:SF79">
    <property type="entry name" value="CYCLIC DI-GMP PHOSPHODIESTERASE PDED-RELATED"/>
    <property type="match status" value="1"/>
</dbReference>
<dbReference type="PROSITE" id="PS50883">
    <property type="entry name" value="EAL"/>
    <property type="match status" value="1"/>
</dbReference>
<name>A0A348FVV0_9HYPH</name>